<dbReference type="PROSITE" id="PS00497">
    <property type="entry name" value="TYROSINASE_1"/>
    <property type="match status" value="7"/>
</dbReference>
<feature type="signal peptide" evidence="8">
    <location>
        <begin position="1"/>
        <end position="19"/>
    </location>
</feature>
<evidence type="ECO:0000313" key="11">
    <source>
        <dbReference type="EMBL" id="ANE23705.1"/>
    </source>
</evidence>
<dbReference type="Pfam" id="PF14830">
    <property type="entry name" value="Haemocyan_bet_s"/>
    <property type="match status" value="8"/>
</dbReference>
<dbReference type="OrthoDB" id="6054574at2759"/>
<feature type="domain" description="Tyrosinase copper-binding" evidence="10">
    <location>
        <begin position="2716"/>
        <end position="2727"/>
    </location>
</feature>
<keyword evidence="2" id="KW-0813">Transport</keyword>
<keyword evidence="5" id="KW-0186">Copper</keyword>
<feature type="domain" description="Tyrosinase copper-binding" evidence="10">
    <location>
        <begin position="3127"/>
        <end position="3138"/>
    </location>
</feature>
<keyword evidence="3" id="KW-0561">Oxygen transport</keyword>
<dbReference type="PROSITE" id="PS00498">
    <property type="entry name" value="TYROSINASE_2"/>
    <property type="match status" value="8"/>
</dbReference>
<reference evidence="11" key="1">
    <citation type="journal article" date="2016" name="Gene Rep">
        <title>Comparison of Haliotis rubra hemocyanin isoforms 1 and 2.</title>
        <authorList>
            <person name="Wu J."/>
            <person name="Cunningham A.L."/>
            <person name="Dehghani F."/>
            <person name="Diefenbach R.J."/>
        </authorList>
    </citation>
    <scope>NUCLEOTIDE SEQUENCE</scope>
    <source>
        <tissue evidence="11">Mantle</tissue>
    </source>
</reference>
<feature type="domain" description="Tyrosinase copper-binding" evidence="10">
    <location>
        <begin position="2306"/>
        <end position="2317"/>
    </location>
</feature>
<dbReference type="GO" id="GO:0046872">
    <property type="term" value="F:metal ion binding"/>
    <property type="evidence" value="ECO:0007669"/>
    <property type="project" value="UniProtKB-KW"/>
</dbReference>
<dbReference type="SUPFAM" id="SSF81277">
    <property type="entry name" value="C-terminal domain of mollusc hemocyanin"/>
    <property type="match status" value="8"/>
</dbReference>
<dbReference type="Pfam" id="PF00264">
    <property type="entry name" value="Tyrosinase"/>
    <property type="match status" value="8"/>
</dbReference>
<evidence type="ECO:0000256" key="2">
    <source>
        <dbReference type="ARBA" id="ARBA00022448"/>
    </source>
</evidence>
<name>A0A2Z1Q4N7_9VEST</name>
<feature type="domain" description="Tyrosinase copper-binding" evidence="9">
    <location>
        <begin position="2164"/>
        <end position="2181"/>
    </location>
</feature>
<feature type="domain" description="Tyrosinase copper-binding" evidence="10">
    <location>
        <begin position="1059"/>
        <end position="1070"/>
    </location>
</feature>
<feature type="domain" description="Tyrosinase copper-binding" evidence="9">
    <location>
        <begin position="916"/>
        <end position="933"/>
    </location>
</feature>
<gene>
    <name evidence="11" type="primary">H2</name>
</gene>
<feature type="domain" description="Tyrosinase copper-binding" evidence="9">
    <location>
        <begin position="504"/>
        <end position="521"/>
    </location>
</feature>
<dbReference type="InterPro" id="IPR036848">
    <property type="entry name" value="Haemocyanin_C_sf"/>
</dbReference>
<keyword evidence="8" id="KW-0732">Signal</keyword>
<evidence type="ECO:0000256" key="4">
    <source>
        <dbReference type="ARBA" id="ARBA00022723"/>
    </source>
</evidence>
<evidence type="ECO:0000256" key="6">
    <source>
        <dbReference type="ARBA" id="ARBA00023157"/>
    </source>
</evidence>
<keyword evidence="6" id="KW-1015">Disulfide bond</keyword>
<dbReference type="Gene3D" id="1.10.1280.10">
    <property type="entry name" value="Di-copper center containing domain from catechol oxidase"/>
    <property type="match status" value="8"/>
</dbReference>
<accession>A0A2Z1Q4N7</accession>
<feature type="chain" id="PRO_5016332154" evidence="8">
    <location>
        <begin position="20"/>
        <end position="3424"/>
    </location>
</feature>
<dbReference type="PRINTS" id="PR00092">
    <property type="entry name" value="TYROSINASE"/>
</dbReference>
<evidence type="ECO:0000259" key="9">
    <source>
        <dbReference type="PROSITE" id="PS00497"/>
    </source>
</evidence>
<feature type="domain" description="Tyrosinase copper-binding" evidence="9">
    <location>
        <begin position="82"/>
        <end position="99"/>
    </location>
</feature>
<dbReference type="PANTHER" id="PTHR11474">
    <property type="entry name" value="TYROSINASE FAMILY MEMBER"/>
    <property type="match status" value="1"/>
</dbReference>
<evidence type="ECO:0000259" key="10">
    <source>
        <dbReference type="PROSITE" id="PS00498"/>
    </source>
</evidence>
<feature type="domain" description="Tyrosinase copper-binding" evidence="9">
    <location>
        <begin position="2583"/>
        <end position="2600"/>
    </location>
</feature>
<feature type="domain" description="Tyrosinase copper-binding" evidence="10">
    <location>
        <begin position="647"/>
        <end position="658"/>
    </location>
</feature>
<dbReference type="InterPro" id="IPR008922">
    <property type="entry name" value="Di-copper_centre_dom_sf"/>
</dbReference>
<proteinExistence type="evidence at transcript level"/>
<dbReference type="EMBL" id="KU496943">
    <property type="protein sequence ID" value="ANE23705.1"/>
    <property type="molecule type" value="mRNA"/>
</dbReference>
<dbReference type="Gene3D" id="2.60.310.10">
    <property type="entry name" value="Haemocyanin C-terminal domain"/>
    <property type="match status" value="8"/>
</dbReference>
<feature type="domain" description="Tyrosinase copper-binding" evidence="9">
    <location>
        <begin position="2993"/>
        <end position="3010"/>
    </location>
</feature>
<dbReference type="Gene3D" id="2.60.40.2570">
    <property type="match status" value="1"/>
</dbReference>
<dbReference type="InterPro" id="IPR028999">
    <property type="entry name" value="Beta-sandwich_Haemocyanin"/>
</dbReference>
<keyword evidence="4" id="KW-0479">Metal-binding</keyword>
<feature type="domain" description="Tyrosinase copper-binding" evidence="9">
    <location>
        <begin position="1332"/>
        <end position="1349"/>
    </location>
</feature>
<keyword evidence="7" id="KW-0325">Glycoprotein</keyword>
<dbReference type="InterPro" id="IPR050316">
    <property type="entry name" value="Tyrosinase/Hemocyanin"/>
</dbReference>
<feature type="domain" description="Tyrosinase copper-binding" evidence="10">
    <location>
        <begin position="1469"/>
        <end position="1480"/>
    </location>
</feature>
<evidence type="ECO:0000256" key="5">
    <source>
        <dbReference type="ARBA" id="ARBA00023008"/>
    </source>
</evidence>
<protein>
    <submittedName>
        <fullName evidence="11">Hemocyanin type 2</fullName>
    </submittedName>
</protein>
<feature type="domain" description="Tyrosinase copper-binding" evidence="10">
    <location>
        <begin position="225"/>
        <end position="236"/>
    </location>
</feature>
<evidence type="ECO:0000256" key="7">
    <source>
        <dbReference type="ARBA" id="ARBA00023180"/>
    </source>
</evidence>
<feature type="domain" description="Tyrosinase copper-binding" evidence="10">
    <location>
        <begin position="1894"/>
        <end position="1905"/>
    </location>
</feature>
<organism evidence="11">
    <name type="scientific">Haliotis rubra</name>
    <name type="common">blacklip abalone</name>
    <dbReference type="NCBI Taxonomy" id="36100"/>
    <lineage>
        <taxon>Eukaryota</taxon>
        <taxon>Metazoa</taxon>
        <taxon>Spiralia</taxon>
        <taxon>Lophotrochozoa</taxon>
        <taxon>Mollusca</taxon>
        <taxon>Gastropoda</taxon>
        <taxon>Vetigastropoda</taxon>
        <taxon>Lepetellida</taxon>
        <taxon>Haliotoidea</taxon>
        <taxon>Haliotidae</taxon>
        <taxon>Haliotis</taxon>
    </lineage>
</organism>
<dbReference type="GO" id="GO:0005344">
    <property type="term" value="F:oxygen carrier activity"/>
    <property type="evidence" value="ECO:0007669"/>
    <property type="project" value="UniProtKB-KW"/>
</dbReference>
<evidence type="ECO:0000256" key="3">
    <source>
        <dbReference type="ARBA" id="ARBA00022621"/>
    </source>
</evidence>
<comment type="function">
    <text evidence="1">Hemocyanins are copper-containing oxygen carriers occurring freely dissolved in the hemolymph of many mollusks and arthropods.</text>
</comment>
<evidence type="ECO:0000256" key="8">
    <source>
        <dbReference type="SAM" id="SignalP"/>
    </source>
</evidence>
<dbReference type="GO" id="GO:0016491">
    <property type="term" value="F:oxidoreductase activity"/>
    <property type="evidence" value="ECO:0007669"/>
    <property type="project" value="InterPro"/>
</dbReference>
<evidence type="ECO:0000256" key="1">
    <source>
        <dbReference type="ARBA" id="ARBA00002958"/>
    </source>
</evidence>
<sequence>MWTVVALLMIPLLFGGTLSSVDTVIRKNVDNLTTDELLALEEAMHDIQQDEGAMGYQAIAAYHGAPAGCVDGHGRKVACCLHGMPSFPLWHRLYVVQLERAMMRHKSTVSIPYWDWTQPLTHLPDLVSDPLFVDPEGGKAHDNAWYRGNIKFEHQKTARAVDDRLFEKVGPGEHTRLFEGILDALEQDEFCKFEIQFELAHNAIHYLVGGRHTYSMSHLEYTSYDPLFFLHHSNTDRIFAIWQRLQQLRGKDPNSANCAHNLIHQPMEPFQRDTNPLDLTRENSKPIDTFDYSHLGYQYDDLTLNGMTPEELNSYLHERSGKERVFASFRLSGFGGSANVVVYACRPAHDEIAVDQCIKAGDFFVLGGPTEMPWMFYRAFHYDVTDSIAEIDTDSHRHYYVKAELFSVNGSALPNDLLPQPTIAHRPARGHVDEPPPHSSNAHLAVRKDINHLTREEVYELRRAMERFQNDKSVDGYQATVEYHGLPARCPFPEATNRIACCIHGMATFPHWHRLFVTQVEDALIRRGSPIGVPYWDWTQPMAHLPGLADNDTYEDPINGESRHNPFHDADVAFENGRTERHPDARLFEQPRFGKHTRLFDSMVYAFEQDDFCDFEVQFELTHNNIHAWIGGGEKYSMSSLHYTAFDPIFYLHHSNTDRLWAIWQALQIRRNRPYKAHCAWSDERQPLKPFAFSSPLNNNDKTYKNSVPTNVYDYEGVLGYTYDDLNFGGMDLGELEEYIDRQRQRDRTFAGFFLSHIGTSANVEIFIDQGTDHTLVGTFAVLGGEKEMKWGFDRMYKYEITDELKQLNLHANDGFSITVKVTDVDGTLLSSELIPSAAIIFERGHIDHHDHHHDTIIRKNVDHLTPEEVNSLRRAMEDLQSDKTAGGFQQIAAFHGEPKWCPSPDAEKKFSCCVHGMAVFPHWHRLLTVQGENALRKHGYFGALPYWDWTRPLSHLPDLVSQPNYTDATSNQDTRNPWFSGHIDSVGADTTRRVRDELYEAPGFGHYTGVAKQVLLALEQDDFCDFEIQYEIAHNFIHALVGGSEPYGMASLRYTTYDPIFYLHHSNTDRLWAIWQALQKYRGKPYNSANCAIASMRKPLQPFGLTDEINPDEETRQHAVPFSVFDYKNNFKYEYDTLDFNGLSISQLDRELSRRKSHCRTFAGFLLHGIQQSALVKFFVCKSDDDCDHYAGEFYILGDEAEMPWGYDRLYKYEITEQLTALDLHIGDRFFIRYEAFDLHGTSLGSNIFPKPSVIHEEGAGHHQADEYDEVVTAASHIRKNLKDLSEGEVESLRSAFLQLQNDGVYENIAKFHGKPGLCDDNGHKVACCVHGMPTFPQWHRLYVLQVENALLERGSAVSVPYWDWTESFEELPSLIADATYFNSRQQSFDPNPFFRGKISFENAVTTRDPQPELYNSRYYYENVMLAFEQDNYCDFEIQFEMVHNVLHAWLGGRATYSISSLDYSAFDPVFFLHHATTDRLWAIWQELQRYRKKPYNEADCAINLMRKPLHPFDNPELNHDPVTFKYSRPADGFDYQNHFGYKYDNLEFNHFSIPRLEEIIRIRQRQDRVFAAFLLHNIGTSATVEIFVCVPTSNGEQNCENKAGTFAVLGGETEMAFHFDRLYKFDISETLRDLGIQLDSHDFDLSIKIQGVNGSYLDPHILPEPSLIFVPGSSSFLRADGHTEDILVRKEVNSLTTRETASLIHALRSMQEDHSPDGFQAIASFHALPPLCPSPSAADRYACCVHGMATFPQWHRLYTVQFQDALRRHGAKTGVPYWDWLRPQSHLPELVTMETYHDIWSNRDFPNPFFRANIEFEGEGITTQREVTADKLFVKGGHVFDNWFFKQAILALEQENYCDFEIQFEILHNGVHTWVGGSHTHSLGHLHYASYDPLFYLHHSQADRIWAIWQELQEQRGLSGDEAHCALEQMREPLKPFSFGAPYNLNQLTHDFSRPEDTFDYKKFGYEYDSLEFLGMSIAELDQYIIEHQEHDRVFAGFLLSGFGGSASVNFQVCRPDSTCQDAGYFTVLGGSAEMAWAFDRLYKYDITDTLEKMHLRYDDPFTISVSLTANNGTALSSSLIPTPSVIFQRGHRDINTRSMPPNRVRHDLSHLSARDLSSLKSALRDLQEDDGPDGYQALAAFHGLPAGCHDSQGHEIACCIHGMPTFPQWHRLYTLQMEQALRKHGSSVAIPYWDWTKPISELPDLFTSPEYYDPWHDAVVNNPFSKGFVKFANTYTVRDTQDMLFHLAETGESVLFEQTLLVLEQTDYCDFEVQFEVLHNVIHYLVGGRQTYALSSLHYASYDPLFFIHHSFVDKIWVVWQALQKRRKLQYKRADCAVNLMTKPMRPFDSDMNHNPFTKIHAVPNTLYDYERLYYSYDNLELGGRTLDQLQAEIDRRRSHDRVFAGFLLRGIGTSADVRFRICRNENDCHRAGIIFILGGAKEMPWSFDRNFKFDITQVLEKANIHPEDVFDAEEPFYIKVEIHAVNKTMIPSSVIPAPTIIYSPGEGHAADSAHSADIAGSGVRKDVTTLTVSETENLRHALQGVIDDTGPNGYQAIASFHGSPPMCEMNGHKVACCAHGMASFPHWHRLFVKQMEDALAAHGSHIGIPYWDWTTAFTELPALVTDSENNPFHHGHIDHLGVTTSRSPRDMLFNDPEQGSESFFYRQVLLALEQTDYCQFEVQFELTHNAIHSWTGGRSPYGMSTLEFTAYDPLFWLHHSNTDRIWAVWQALQKYRGLPYNEAHCEIQVLKQPLVPFSDEINHNPITKANARAVDSFDYERFNYQYDTLSFHGKSIPELHDLLEERKREERTFAAFLLRGIRCSADVVFDICRPNGDCVFAGTFAVLGGELEMPWSFDRLFRYDITKVMKQLHLQYDSDFTFKVKLVATNGTELSSDLLKSPTIEHDLGAHRGPVEETEITHSHTDGHAHYHRKEVDSLSLDEANNLKNALYKLQNDHSLTGYEAISGYHGYPNLCPAEGDDKYPCCVHGMAIFPHWHRLLTIQLERALKSNGALLGVPYWDWTKDLSSLPSFFSDSSNNNPFYKYHIAGVGHDTVREPNDLIYNQPKIHGYDYLYYLALTTLEEDNYCDFEVQYEILHNAVHSWLGGSQKYSMSTLEYSAFDPVFMILHSGLDRLWIIWQELQKIRRKPYNFATCAYHMMEEPLAPFSYPSVNQDDFTRANSKPSTVFDSHKFGYHYDNLNVRGHNIQELNTIINDLRNTDRIYAGFVLAGIGTSASVKIYLRTHDNDEKVGTFTVLGGEREMPWAYERVFKYDITEVADRLKLGYGDTFNFRLEITSYDGTVVNKSLPNPFIIYRPAHHDYDVLIIPVGSNLHIPPKVVVKRGTRIEFHPVDESVTRPVVDLGSYTALFNCVVPPFTYHGFELNHVYSVKPGDYYVTGPTRDLCRNADVRIHIHVEDE</sequence>
<dbReference type="SUPFAM" id="SSF48056">
    <property type="entry name" value="Di-copper centre-containing domain"/>
    <property type="match status" value="8"/>
</dbReference>
<dbReference type="InterPro" id="IPR002227">
    <property type="entry name" value="Tyrosinase_Cu-bd"/>
</dbReference>